<dbReference type="InterPro" id="IPR005312">
    <property type="entry name" value="DUF1759"/>
</dbReference>
<reference evidence="1 2" key="1">
    <citation type="submission" date="2021-06" db="EMBL/GenBank/DDBJ databases">
        <title>Caerostris extrusa draft genome.</title>
        <authorList>
            <person name="Kono N."/>
            <person name="Arakawa K."/>
        </authorList>
    </citation>
    <scope>NUCLEOTIDE SEQUENCE [LARGE SCALE GENOMIC DNA]</scope>
</reference>
<dbReference type="PANTHER" id="PTHR22954">
    <property type="entry name" value="RETROVIRAL PROTEASE-RELATED"/>
    <property type="match status" value="1"/>
</dbReference>
<name>A0AAV4NCE1_CAEEX</name>
<keyword evidence="1" id="KW-0695">RNA-directed DNA polymerase</keyword>
<sequence>MKNWIWTKNIVIINNNLTVLLEHKEALEGLDKSIECVINDNDELQKEIKGSLEYTESIVLYKFSDDICRFQEFWLQYGAAIHENENLQDIEKFNYLKSLLTDSVATVISGIPLTPENYRKAVEILKDRFGKKEILISAHTNRLLNLEPDRNTNDIFALRKLYDETNV</sequence>
<protein>
    <submittedName>
        <fullName evidence="1">Reverse transcriptase</fullName>
    </submittedName>
</protein>
<organism evidence="1 2">
    <name type="scientific">Caerostris extrusa</name>
    <name type="common">Bark spider</name>
    <name type="synonym">Caerostris bankana</name>
    <dbReference type="NCBI Taxonomy" id="172846"/>
    <lineage>
        <taxon>Eukaryota</taxon>
        <taxon>Metazoa</taxon>
        <taxon>Ecdysozoa</taxon>
        <taxon>Arthropoda</taxon>
        <taxon>Chelicerata</taxon>
        <taxon>Arachnida</taxon>
        <taxon>Araneae</taxon>
        <taxon>Araneomorphae</taxon>
        <taxon>Entelegynae</taxon>
        <taxon>Araneoidea</taxon>
        <taxon>Araneidae</taxon>
        <taxon>Caerostris</taxon>
    </lineage>
</organism>
<gene>
    <name evidence="1" type="primary">AVEN_270609_1</name>
    <name evidence="1" type="ORF">CEXT_167461</name>
</gene>
<dbReference type="GO" id="GO:0003964">
    <property type="term" value="F:RNA-directed DNA polymerase activity"/>
    <property type="evidence" value="ECO:0007669"/>
    <property type="project" value="UniProtKB-KW"/>
</dbReference>
<comment type="caution">
    <text evidence="1">The sequence shown here is derived from an EMBL/GenBank/DDBJ whole genome shotgun (WGS) entry which is preliminary data.</text>
</comment>
<dbReference type="Pfam" id="PF03564">
    <property type="entry name" value="DUF1759"/>
    <property type="match status" value="1"/>
</dbReference>
<dbReference type="Proteomes" id="UP001054945">
    <property type="component" value="Unassembled WGS sequence"/>
</dbReference>
<dbReference type="EMBL" id="BPLR01003232">
    <property type="protein sequence ID" value="GIX82397.1"/>
    <property type="molecule type" value="Genomic_DNA"/>
</dbReference>
<keyword evidence="2" id="KW-1185">Reference proteome</keyword>
<proteinExistence type="predicted"/>
<evidence type="ECO:0000313" key="2">
    <source>
        <dbReference type="Proteomes" id="UP001054945"/>
    </source>
</evidence>
<keyword evidence="1" id="KW-0808">Transferase</keyword>
<evidence type="ECO:0000313" key="1">
    <source>
        <dbReference type="EMBL" id="GIX82397.1"/>
    </source>
</evidence>
<keyword evidence="1" id="KW-0548">Nucleotidyltransferase</keyword>
<dbReference type="AlphaFoldDB" id="A0AAV4NCE1"/>
<dbReference type="PANTHER" id="PTHR22954:SF3">
    <property type="entry name" value="PROTEIN CBG08539"/>
    <property type="match status" value="1"/>
</dbReference>
<accession>A0AAV4NCE1</accession>